<gene>
    <name evidence="1" type="ordered locus">Closa_0268</name>
</gene>
<evidence type="ECO:0000313" key="2">
    <source>
        <dbReference type="Proteomes" id="UP000001662"/>
    </source>
</evidence>
<dbReference type="PaxDb" id="610130-Closa_0268"/>
<proteinExistence type="predicted"/>
<name>D9R217_LACSW</name>
<dbReference type="HOGENOM" id="CLU_2258167_0_0_9"/>
<dbReference type="RefSeq" id="WP_013271008.1">
    <property type="nucleotide sequence ID" value="NC_014376.1"/>
</dbReference>
<dbReference type="EMBL" id="CP002109">
    <property type="protein sequence ID" value="ADL02908.1"/>
    <property type="molecule type" value="Genomic_DNA"/>
</dbReference>
<dbReference type="Proteomes" id="UP000001662">
    <property type="component" value="Chromosome"/>
</dbReference>
<organism evidence="1 2">
    <name type="scientific">Lacrimispora saccharolytica (strain ATCC 35040 / DSM 2544 / NRCC 2533 / WM1)</name>
    <name type="common">Clostridium saccharolyticum</name>
    <dbReference type="NCBI Taxonomy" id="610130"/>
    <lineage>
        <taxon>Bacteria</taxon>
        <taxon>Bacillati</taxon>
        <taxon>Bacillota</taxon>
        <taxon>Clostridia</taxon>
        <taxon>Lachnospirales</taxon>
        <taxon>Lachnospiraceae</taxon>
        <taxon>Lacrimispora</taxon>
    </lineage>
</organism>
<reference evidence="1" key="1">
    <citation type="submission" date="2010-07" db="EMBL/GenBank/DDBJ databases">
        <title>Complete sequence of Clostridium saccharolyticum WM1.</title>
        <authorList>
            <consortium name="US DOE Joint Genome Institute"/>
            <person name="Lucas S."/>
            <person name="Copeland A."/>
            <person name="Lapidus A."/>
            <person name="Cheng J.-F."/>
            <person name="Bruce D."/>
            <person name="Goodwin L."/>
            <person name="Pitluck S."/>
            <person name="Chertkov O."/>
            <person name="Detter J.C."/>
            <person name="Han C."/>
            <person name="Tapia R."/>
            <person name="Land M."/>
            <person name="Hauser L."/>
            <person name="Chang Y.-J."/>
            <person name="Jeffries C."/>
            <person name="Kyrpides N."/>
            <person name="Ivanova N."/>
            <person name="Mikhailova N."/>
            <person name="Mouttaki H."/>
            <person name="Lin L."/>
            <person name="Zhou J."/>
            <person name="Hemme C.L."/>
            <person name="Woyke T."/>
        </authorList>
    </citation>
    <scope>NUCLEOTIDE SEQUENCE [LARGE SCALE GENOMIC DNA]</scope>
    <source>
        <strain evidence="1">WM1</strain>
    </source>
</reference>
<accession>D9R217</accession>
<keyword evidence="2" id="KW-1185">Reference proteome</keyword>
<dbReference type="KEGG" id="csh:Closa_0268"/>
<dbReference type="AlphaFoldDB" id="D9R217"/>
<sequence length="113" mass="11732">MPTDGTLQTIYANFATVAAFTPTTNITLYVAIATAPSNSADYTIITSTLTPATQAYTQGTPYDAYVTREGSSTGLNIPLTAGTQVAIVLGFTTSGGTQAQSLPFFYSGGLFIQ</sequence>
<dbReference type="OrthoDB" id="2064496at2"/>
<evidence type="ECO:0000313" key="1">
    <source>
        <dbReference type="EMBL" id="ADL02908.1"/>
    </source>
</evidence>
<protein>
    <submittedName>
        <fullName evidence="1">Uncharacterized protein</fullName>
    </submittedName>
</protein>